<dbReference type="InterPro" id="IPR002172">
    <property type="entry name" value="LDrepeatLR_classA_rpt"/>
</dbReference>
<evidence type="ECO:0000256" key="2">
    <source>
        <dbReference type="ARBA" id="ARBA00022692"/>
    </source>
</evidence>
<sequence length="230" mass="23610">VGDPGRREAIATGLQGETLWGDGGPARVVPPTPSLTTSPAHPLTPVLHLSCPRTHVPCRDGTECVAQEYMCDGEKDCADGSDEDGCAQLCDTPGRSSLTECALRCDAATRCVPESWLCDGHADCLDHADEQGCGETQGLGAPPLAGLRLSLPFPQVMHPALRPVSPNPCVARGCSHLCLLSAGHAGQCRCPAGLTLAADETTCLPLRDSAFALLVSPAAVAQVPSSGAGP</sequence>
<dbReference type="InterPro" id="IPR036055">
    <property type="entry name" value="LDL_receptor-like_sf"/>
</dbReference>
<evidence type="ECO:0000256" key="8">
    <source>
        <dbReference type="ARBA" id="ARBA00023180"/>
    </source>
</evidence>
<dbReference type="Gene3D" id="4.10.400.10">
    <property type="entry name" value="Low-density Lipoprotein Receptor"/>
    <property type="match status" value="2"/>
</dbReference>
<dbReference type="PROSITE" id="PS01209">
    <property type="entry name" value="LDLRA_1"/>
    <property type="match status" value="1"/>
</dbReference>
<evidence type="ECO:0000256" key="4">
    <source>
        <dbReference type="ARBA" id="ARBA00022989"/>
    </source>
</evidence>
<keyword evidence="11" id="KW-1185">Reference proteome</keyword>
<dbReference type="SUPFAM" id="SSF57424">
    <property type="entry name" value="LDL receptor-like module"/>
    <property type="match status" value="2"/>
</dbReference>
<feature type="disulfide bond" evidence="9">
    <location>
        <begin position="71"/>
        <end position="86"/>
    </location>
</feature>
<dbReference type="PROSITE" id="PS50068">
    <property type="entry name" value="LDLRA_2"/>
    <property type="match status" value="2"/>
</dbReference>
<dbReference type="CDD" id="cd00112">
    <property type="entry name" value="LDLa"/>
    <property type="match status" value="2"/>
</dbReference>
<dbReference type="Proteomes" id="UP000694419">
    <property type="component" value="Unplaced"/>
</dbReference>
<proteinExistence type="predicted"/>
<keyword evidence="6 9" id="KW-1015">Disulfide bond</keyword>
<keyword evidence="3" id="KW-0677">Repeat</keyword>
<comment type="caution">
    <text evidence="9">Lacks conserved residue(s) required for the propagation of feature annotation.</text>
</comment>
<dbReference type="AlphaFoldDB" id="A0A8C3JBH9"/>
<evidence type="ECO:0000256" key="1">
    <source>
        <dbReference type="ARBA" id="ARBA00004167"/>
    </source>
</evidence>
<reference evidence="10" key="2">
    <citation type="submission" date="2025-09" db="UniProtKB">
        <authorList>
            <consortium name="Ensembl"/>
        </authorList>
    </citation>
    <scope>IDENTIFICATION</scope>
</reference>
<dbReference type="PRINTS" id="PR00261">
    <property type="entry name" value="LDLRECEPTOR"/>
</dbReference>
<dbReference type="PANTHER" id="PTHR22722">
    <property type="entry name" value="LOW-DENSITY LIPOPROTEIN RECEPTOR-RELATED PROTEIN 2-RELATED"/>
    <property type="match status" value="1"/>
</dbReference>
<evidence type="ECO:0000256" key="6">
    <source>
        <dbReference type="ARBA" id="ARBA00023157"/>
    </source>
</evidence>
<keyword evidence="7" id="KW-0675">Receptor</keyword>
<keyword evidence="4" id="KW-1133">Transmembrane helix</keyword>
<dbReference type="Gene3D" id="2.10.25.10">
    <property type="entry name" value="Laminin"/>
    <property type="match status" value="1"/>
</dbReference>
<keyword evidence="8" id="KW-0325">Glycoprotein</keyword>
<evidence type="ECO:0000313" key="11">
    <source>
        <dbReference type="Proteomes" id="UP000694419"/>
    </source>
</evidence>
<dbReference type="SMART" id="SM00192">
    <property type="entry name" value="LDLa"/>
    <property type="match status" value="2"/>
</dbReference>
<feature type="disulfide bond" evidence="9">
    <location>
        <begin position="118"/>
        <end position="133"/>
    </location>
</feature>
<evidence type="ECO:0000313" key="10">
    <source>
        <dbReference type="Ensembl" id="ENSCPGP00000005500.1"/>
    </source>
</evidence>
<dbReference type="Ensembl" id="ENSCPGT00000006066.1">
    <property type="protein sequence ID" value="ENSCPGP00000005500.1"/>
    <property type="gene ID" value="ENSCPGG00000003971.1"/>
</dbReference>
<comment type="subcellular location">
    <subcellularLocation>
        <location evidence="1">Membrane</location>
        <topology evidence="1">Single-pass membrane protein</topology>
    </subcellularLocation>
</comment>
<evidence type="ECO:0000256" key="7">
    <source>
        <dbReference type="ARBA" id="ARBA00023170"/>
    </source>
</evidence>
<evidence type="ECO:0000256" key="9">
    <source>
        <dbReference type="PROSITE-ProRule" id="PRU00124"/>
    </source>
</evidence>
<dbReference type="GO" id="GO:0043235">
    <property type="term" value="C:receptor complex"/>
    <property type="evidence" value="ECO:0007669"/>
    <property type="project" value="TreeGrafter"/>
</dbReference>
<reference evidence="10" key="1">
    <citation type="submission" date="2025-08" db="UniProtKB">
        <authorList>
            <consortium name="Ensembl"/>
        </authorList>
    </citation>
    <scope>IDENTIFICATION</scope>
</reference>
<evidence type="ECO:0000256" key="3">
    <source>
        <dbReference type="ARBA" id="ARBA00022737"/>
    </source>
</evidence>
<dbReference type="InterPro" id="IPR023415">
    <property type="entry name" value="LDLR_class-A_CS"/>
</dbReference>
<keyword evidence="5" id="KW-0472">Membrane</keyword>
<dbReference type="SUPFAM" id="SSF57196">
    <property type="entry name" value="EGF/Laminin"/>
    <property type="match status" value="1"/>
</dbReference>
<dbReference type="GO" id="GO:0005886">
    <property type="term" value="C:plasma membrane"/>
    <property type="evidence" value="ECO:0007669"/>
    <property type="project" value="TreeGrafter"/>
</dbReference>
<dbReference type="InterPro" id="IPR051221">
    <property type="entry name" value="LDLR-related"/>
</dbReference>
<organism evidence="10 11">
    <name type="scientific">Calidris pygmaea</name>
    <name type="common">Spoon-billed sandpiper</name>
    <dbReference type="NCBI Taxonomy" id="425635"/>
    <lineage>
        <taxon>Eukaryota</taxon>
        <taxon>Metazoa</taxon>
        <taxon>Chordata</taxon>
        <taxon>Craniata</taxon>
        <taxon>Vertebrata</taxon>
        <taxon>Euteleostomi</taxon>
        <taxon>Archelosauria</taxon>
        <taxon>Archosauria</taxon>
        <taxon>Dinosauria</taxon>
        <taxon>Saurischia</taxon>
        <taxon>Theropoda</taxon>
        <taxon>Coelurosauria</taxon>
        <taxon>Aves</taxon>
        <taxon>Neognathae</taxon>
        <taxon>Neoaves</taxon>
        <taxon>Charadriiformes</taxon>
        <taxon>Scolopacidae</taxon>
        <taxon>Calidris</taxon>
    </lineage>
</organism>
<keyword evidence="2" id="KW-0812">Transmembrane</keyword>
<protein>
    <submittedName>
        <fullName evidence="10">Uncharacterized protein</fullName>
    </submittedName>
</protein>
<dbReference type="Pfam" id="PF00057">
    <property type="entry name" value="Ldl_recept_a"/>
    <property type="match status" value="2"/>
</dbReference>
<evidence type="ECO:0000256" key="5">
    <source>
        <dbReference type="ARBA" id="ARBA00023136"/>
    </source>
</evidence>
<accession>A0A8C3JBH9</accession>
<name>A0A8C3JBH9_9CHAR</name>